<feature type="transmembrane region" description="Helical" evidence="1">
    <location>
        <begin position="179"/>
        <end position="199"/>
    </location>
</feature>
<evidence type="ECO:0000313" key="3">
    <source>
        <dbReference type="Proteomes" id="UP001486565"/>
    </source>
</evidence>
<gene>
    <name evidence="2" type="ORF">QBE51_12510</name>
</gene>
<sequence length="246" mass="28295">MNSLTQSRGEKSLWLFVKKNRDLILHSLMCSIGGFLGGYAVLCRGNLASAQTLNMIDIVFGIVGKNKDELMLRLLGLFLYIMGIELVVLLSKKTKINLQRYSIFVDMAGFLILAMIPEQTNRMIGVLPLFFILSTQWSVFHGVREYNSATIFSTNNLRQMVLALNEYAFDRDRKQLNSALYYINTLFWFHINIIFIYFAVKYFGIYASLFGFIYAVPALAITFVKDEKIPENSFLNCSKEKIYVKF</sequence>
<feature type="transmembrane region" description="Helical" evidence="1">
    <location>
        <begin position="123"/>
        <end position="143"/>
    </location>
</feature>
<feature type="transmembrane region" description="Helical" evidence="1">
    <location>
        <begin position="205"/>
        <end position="224"/>
    </location>
</feature>
<name>A0ABZ2Y2P8_9FIRM</name>
<keyword evidence="1" id="KW-1133">Transmembrane helix</keyword>
<dbReference type="EMBL" id="CP121687">
    <property type="protein sequence ID" value="WZL69592.1"/>
    <property type="molecule type" value="Genomic_DNA"/>
</dbReference>
<feature type="transmembrane region" description="Helical" evidence="1">
    <location>
        <begin position="23"/>
        <end position="42"/>
    </location>
</feature>
<dbReference type="PANTHER" id="PTHR37314:SF4">
    <property type="entry name" value="UPF0700 TRANSMEMBRANE PROTEIN YOAK"/>
    <property type="match status" value="1"/>
</dbReference>
<dbReference type="Proteomes" id="UP001486565">
    <property type="component" value="Chromosome"/>
</dbReference>
<evidence type="ECO:0000313" key="2">
    <source>
        <dbReference type="EMBL" id="WZL69592.1"/>
    </source>
</evidence>
<reference evidence="2 3" key="1">
    <citation type="submission" date="2023-03" db="EMBL/GenBank/DDBJ databases">
        <title>Novel Species.</title>
        <authorList>
            <person name="Ma S."/>
        </authorList>
    </citation>
    <scope>NUCLEOTIDE SEQUENCE [LARGE SCALE GENOMIC DNA]</scope>
    <source>
        <strain evidence="2 3">LIND6LT2</strain>
    </source>
</reference>
<dbReference type="RefSeq" id="WP_341876577.1">
    <property type="nucleotide sequence ID" value="NZ_CP121687.1"/>
</dbReference>
<dbReference type="PANTHER" id="PTHR37314">
    <property type="entry name" value="SLR0142 PROTEIN"/>
    <property type="match status" value="1"/>
</dbReference>
<dbReference type="Pfam" id="PF06912">
    <property type="entry name" value="DUF1275"/>
    <property type="match status" value="1"/>
</dbReference>
<organism evidence="2 3">
    <name type="scientific">Defluviitalea saccharophila</name>
    <dbReference type="NCBI Taxonomy" id="879970"/>
    <lineage>
        <taxon>Bacteria</taxon>
        <taxon>Bacillati</taxon>
        <taxon>Bacillota</taxon>
        <taxon>Clostridia</taxon>
        <taxon>Lachnospirales</taxon>
        <taxon>Defluviitaleaceae</taxon>
        <taxon>Defluviitalea</taxon>
    </lineage>
</organism>
<dbReference type="InterPro" id="IPR010699">
    <property type="entry name" value="DUF1275"/>
</dbReference>
<keyword evidence="1" id="KW-0472">Membrane</keyword>
<protein>
    <submittedName>
        <fullName evidence="2">YoaK family protein</fullName>
    </submittedName>
</protein>
<feature type="transmembrane region" description="Helical" evidence="1">
    <location>
        <begin position="70"/>
        <end position="89"/>
    </location>
</feature>
<keyword evidence="1" id="KW-0812">Transmembrane</keyword>
<proteinExistence type="predicted"/>
<keyword evidence="3" id="KW-1185">Reference proteome</keyword>
<evidence type="ECO:0000256" key="1">
    <source>
        <dbReference type="SAM" id="Phobius"/>
    </source>
</evidence>
<accession>A0ABZ2Y2P8</accession>